<sequence length="334" mass="37050">MMFMKWVSRWWIVGAVVAVEAVAFWVLWNSGHLSRHIGVVVQISVTAFTTVFVGVLGRNNSKEQGKQARERAEEIDLRSRSSELMGHQADAIDHLESQNAVVCAAGISELVWLIRGWTTLTKDSLKITGHEDAPKRWSEHVQGLADLAFDRNVAIQFLEVEINESDEKRRHFNDVRSKDFRRVVSELKRATAFKPPDITFREVSLDGLCLGGLNCSTKEHDGPFCTAHFEGAHFGGAHLEGAHFGGAHLEGAHFGGAHLEGAHLEGAHLEGAHFTDANYMTADSISVQSENAHLEGAHLEGASYNTETEFPFDFKPKDKSMIDVSQNERDTTVH</sequence>
<dbReference type="InterPro" id="IPR051082">
    <property type="entry name" value="Pentapeptide-BTB/POZ_domain"/>
</dbReference>
<evidence type="ECO:0000256" key="1">
    <source>
        <dbReference type="SAM" id="Phobius"/>
    </source>
</evidence>
<organism evidence="2">
    <name type="scientific">Bifidobacterium aquikefiricola</name>
    <dbReference type="NCBI Taxonomy" id="3059038"/>
    <lineage>
        <taxon>Bacteria</taxon>
        <taxon>Bacillati</taxon>
        <taxon>Actinomycetota</taxon>
        <taxon>Actinomycetes</taxon>
        <taxon>Bifidobacteriales</taxon>
        <taxon>Bifidobacteriaceae</taxon>
        <taxon>Bifidobacterium</taxon>
    </lineage>
</organism>
<protein>
    <submittedName>
        <fullName evidence="2">Pentapeptide repeat-containing protein</fullName>
    </submittedName>
</protein>
<reference evidence="2" key="1">
    <citation type="submission" date="2023-07" db="EMBL/GenBank/DDBJ databases">
        <title>Bifidobacterium aquikefiriaerophilum sp. nov. and Bifidobacterium eccum sp. nov., isolated from water kefir.</title>
        <authorList>
            <person name="Breselge S."/>
            <person name="Bellassi P."/>
            <person name="Barcenilla C."/>
            <person name="Alvarez-Ordonez A."/>
            <person name="Morelli L."/>
            <person name="Cotter P.D."/>
        </authorList>
    </citation>
    <scope>NUCLEOTIDE SEQUENCE</scope>
    <source>
        <strain evidence="2">WK041_4_12</strain>
    </source>
</reference>
<dbReference type="PANTHER" id="PTHR14136">
    <property type="entry name" value="BTB_POZ DOMAIN-CONTAINING PROTEIN KCTD9"/>
    <property type="match status" value="1"/>
</dbReference>
<accession>A0AB39U8E8</accession>
<dbReference type="AlphaFoldDB" id="A0AB39U8E8"/>
<dbReference type="PANTHER" id="PTHR14136:SF17">
    <property type="entry name" value="BTB_POZ DOMAIN-CONTAINING PROTEIN KCTD9"/>
    <property type="match status" value="1"/>
</dbReference>
<evidence type="ECO:0000313" key="2">
    <source>
        <dbReference type="EMBL" id="XDS45116.1"/>
    </source>
</evidence>
<feature type="transmembrane region" description="Helical" evidence="1">
    <location>
        <begin position="37"/>
        <end position="57"/>
    </location>
</feature>
<gene>
    <name evidence="2" type="ORF">QN215_03035</name>
</gene>
<dbReference type="InterPro" id="IPR001646">
    <property type="entry name" value="5peptide_repeat"/>
</dbReference>
<proteinExistence type="predicted"/>
<name>A0AB39U8E8_9BIFI</name>
<dbReference type="EMBL" id="CP129674">
    <property type="protein sequence ID" value="XDS45116.1"/>
    <property type="molecule type" value="Genomic_DNA"/>
</dbReference>
<keyword evidence="1" id="KW-1133">Transmembrane helix</keyword>
<dbReference type="Pfam" id="PF00805">
    <property type="entry name" value="Pentapeptide"/>
    <property type="match status" value="1"/>
</dbReference>
<dbReference type="KEGG" id="baqk:QN215_03035"/>
<keyword evidence="1" id="KW-0812">Transmembrane</keyword>
<dbReference type="SUPFAM" id="SSF141571">
    <property type="entry name" value="Pentapeptide repeat-like"/>
    <property type="match status" value="1"/>
</dbReference>
<keyword evidence="1" id="KW-0472">Membrane</keyword>
<dbReference type="Gene3D" id="2.160.20.80">
    <property type="entry name" value="E3 ubiquitin-protein ligase SopA"/>
    <property type="match status" value="1"/>
</dbReference>